<evidence type="ECO:0000313" key="1">
    <source>
        <dbReference type="EMBL" id="RRT57362.1"/>
    </source>
</evidence>
<organism evidence="1 2">
    <name type="scientific">Ensete ventricosum</name>
    <name type="common">Abyssinian banana</name>
    <name type="synonym">Musa ensete</name>
    <dbReference type="NCBI Taxonomy" id="4639"/>
    <lineage>
        <taxon>Eukaryota</taxon>
        <taxon>Viridiplantae</taxon>
        <taxon>Streptophyta</taxon>
        <taxon>Embryophyta</taxon>
        <taxon>Tracheophyta</taxon>
        <taxon>Spermatophyta</taxon>
        <taxon>Magnoliopsida</taxon>
        <taxon>Liliopsida</taxon>
        <taxon>Zingiberales</taxon>
        <taxon>Musaceae</taxon>
        <taxon>Ensete</taxon>
    </lineage>
</organism>
<protein>
    <submittedName>
        <fullName evidence="1">Uncharacterized protein</fullName>
    </submittedName>
</protein>
<reference evidence="1 2" key="1">
    <citation type="journal article" date="2014" name="Agronomy (Basel)">
        <title>A Draft Genome Sequence for Ensete ventricosum, the Drought-Tolerant Tree Against Hunger.</title>
        <authorList>
            <person name="Harrison J."/>
            <person name="Moore K.A."/>
            <person name="Paszkiewicz K."/>
            <person name="Jones T."/>
            <person name="Grant M."/>
            <person name="Ambacheew D."/>
            <person name="Muzemil S."/>
            <person name="Studholme D.J."/>
        </authorList>
    </citation>
    <scope>NUCLEOTIDE SEQUENCE [LARGE SCALE GENOMIC DNA]</scope>
</reference>
<gene>
    <name evidence="1" type="ORF">B296_00038615</name>
</gene>
<dbReference type="EMBL" id="AMZH03009194">
    <property type="protein sequence ID" value="RRT57362.1"/>
    <property type="molecule type" value="Genomic_DNA"/>
</dbReference>
<proteinExistence type="predicted"/>
<evidence type="ECO:0000313" key="2">
    <source>
        <dbReference type="Proteomes" id="UP000287651"/>
    </source>
</evidence>
<sequence length="99" mass="10737">MVGPVPVDGHQAQVPEMCTGKVTFAASPVLRRGLSREYIHSASGVRLRPCTEGTCPGSITAAVAFEDGIVLFDASLYMCDKSVKNVARRKTQMRGRRQN</sequence>
<dbReference type="Proteomes" id="UP000287651">
    <property type="component" value="Unassembled WGS sequence"/>
</dbReference>
<accession>A0A426Z069</accession>
<comment type="caution">
    <text evidence="1">The sequence shown here is derived from an EMBL/GenBank/DDBJ whole genome shotgun (WGS) entry which is preliminary data.</text>
</comment>
<name>A0A426Z069_ENSVE</name>
<dbReference type="AlphaFoldDB" id="A0A426Z069"/>